<feature type="compositionally biased region" description="Basic and acidic residues" evidence="3">
    <location>
        <begin position="21"/>
        <end position="31"/>
    </location>
</feature>
<evidence type="ECO:0000256" key="1">
    <source>
        <dbReference type="ARBA" id="ARBA00023054"/>
    </source>
</evidence>
<dbReference type="WormBase" id="CBG02303">
    <property type="protein sequence ID" value="CBP47490"/>
    <property type="gene ID" value="WBGene00025380"/>
    <property type="gene designation" value="Cbr-golg-2"/>
</dbReference>
<feature type="region of interest" description="Disordered" evidence="3">
    <location>
        <begin position="653"/>
        <end position="677"/>
    </location>
</feature>
<proteinExistence type="predicted"/>
<feature type="coiled-coil region" evidence="2">
    <location>
        <begin position="297"/>
        <end position="370"/>
    </location>
</feature>
<dbReference type="GO" id="GO:0005801">
    <property type="term" value="C:cis-Golgi network"/>
    <property type="evidence" value="ECO:0000318"/>
    <property type="project" value="GO_Central"/>
</dbReference>
<dbReference type="eggNOG" id="KOG4725">
    <property type="taxonomic scope" value="Eukaryota"/>
</dbReference>
<organism evidence="5 6">
    <name type="scientific">Caenorhabditis briggsae</name>
    <dbReference type="NCBI Taxonomy" id="6238"/>
    <lineage>
        <taxon>Eukaryota</taxon>
        <taxon>Metazoa</taxon>
        <taxon>Ecdysozoa</taxon>
        <taxon>Nematoda</taxon>
        <taxon>Chromadorea</taxon>
        <taxon>Rhabditida</taxon>
        <taxon>Rhabditina</taxon>
        <taxon>Rhabditomorpha</taxon>
        <taxon>Rhabditoidea</taxon>
        <taxon>Rhabditidae</taxon>
        <taxon>Peloderinae</taxon>
        <taxon>Caenorhabditis</taxon>
    </lineage>
</organism>
<feature type="coiled-coil region" evidence="2">
    <location>
        <begin position="423"/>
        <end position="516"/>
    </location>
</feature>
<dbReference type="InParanoid" id="A8WUM7"/>
<feature type="domain" description="Golgin subfamily A conserved" evidence="4">
    <location>
        <begin position="324"/>
        <end position="790"/>
    </location>
</feature>
<dbReference type="AlphaFoldDB" id="A8WUM7"/>
<feature type="region of interest" description="Disordered" evidence="3">
    <location>
        <begin position="21"/>
        <end position="87"/>
    </location>
</feature>
<dbReference type="PANTHER" id="PTHR10881">
    <property type="entry name" value="GOLGIN SUBFAMILY A MEMBER-RELATED"/>
    <property type="match status" value="1"/>
</dbReference>
<protein>
    <submittedName>
        <fullName evidence="5">Protein CBG02303</fullName>
    </submittedName>
</protein>
<feature type="coiled-coil region" evidence="2">
    <location>
        <begin position="702"/>
        <end position="785"/>
    </location>
</feature>
<keyword evidence="1 2" id="KW-0175">Coiled coil</keyword>
<keyword evidence="6" id="KW-1185">Reference proteome</keyword>
<gene>
    <name evidence="7" type="primary">golg-2</name>
    <name evidence="5 7" type="ORF">CBG02303</name>
    <name evidence="5" type="ORF">CBG_02303</name>
</gene>
<dbReference type="Proteomes" id="UP000008549">
    <property type="component" value="Unassembled WGS sequence"/>
</dbReference>
<dbReference type="GO" id="GO:0007030">
    <property type="term" value="P:Golgi organization"/>
    <property type="evidence" value="ECO:0000318"/>
    <property type="project" value="GO_Central"/>
</dbReference>
<evidence type="ECO:0000256" key="3">
    <source>
        <dbReference type="SAM" id="MobiDB-lite"/>
    </source>
</evidence>
<evidence type="ECO:0000256" key="2">
    <source>
        <dbReference type="SAM" id="Coils"/>
    </source>
</evidence>
<dbReference type="STRING" id="6238.A8WUM7"/>
<dbReference type="InterPro" id="IPR043976">
    <property type="entry name" value="GOLGA_cons_dom"/>
</dbReference>
<feature type="compositionally biased region" description="Polar residues" evidence="3">
    <location>
        <begin position="52"/>
        <end position="84"/>
    </location>
</feature>
<evidence type="ECO:0000259" key="4">
    <source>
        <dbReference type="Pfam" id="PF15070"/>
    </source>
</evidence>
<dbReference type="PANTHER" id="PTHR10881:SF46">
    <property type="entry name" value="GOLGIN SUBFAMILY A MEMBER 2"/>
    <property type="match status" value="1"/>
</dbReference>
<feature type="coiled-coil region" evidence="2">
    <location>
        <begin position="215"/>
        <end position="263"/>
    </location>
</feature>
<dbReference type="InterPro" id="IPR024858">
    <property type="entry name" value="GOLGA"/>
</dbReference>
<evidence type="ECO:0000313" key="7">
    <source>
        <dbReference type="WormBase" id="CBG02303"/>
    </source>
</evidence>
<feature type="region of interest" description="Disordered" evidence="3">
    <location>
        <begin position="171"/>
        <end position="195"/>
    </location>
</feature>
<evidence type="ECO:0000313" key="5">
    <source>
        <dbReference type="EMBL" id="CAP24189.2"/>
    </source>
</evidence>
<dbReference type="FunCoup" id="A8WUM7">
    <property type="interactions" value="923"/>
</dbReference>
<evidence type="ECO:0000313" key="6">
    <source>
        <dbReference type="Proteomes" id="UP000008549"/>
    </source>
</evidence>
<accession>A8WUM7</accession>
<dbReference type="GO" id="GO:0032580">
    <property type="term" value="C:Golgi cisterna membrane"/>
    <property type="evidence" value="ECO:0000318"/>
    <property type="project" value="GO_Central"/>
</dbReference>
<dbReference type="OMA" id="IQVIIAE"/>
<dbReference type="EMBL" id="HE601438">
    <property type="protein sequence ID" value="CAP24189.2"/>
    <property type="molecule type" value="Genomic_DNA"/>
</dbReference>
<name>A8WUM7_CAEBR</name>
<feature type="compositionally biased region" description="Low complexity" evidence="3">
    <location>
        <begin position="33"/>
        <end position="42"/>
    </location>
</feature>
<sequence length="941" mass="107224">MVDAAVSAKADMLAAARKKLKDFESRQKLDGRSSPASSIISSEPDGGAALNGRSSVVSDDSTALQIPQSSSSAQNLSRNGTNASPFLPNGNEWYQAYTQLKTQHDELCAHYAQLHSAYSQVNANGVHVDAESQIVQLQHALSAMVEEKVSLQSDLRRSNEQTENLRQKLAAAEHLSNQKRVEPTSSTYSSSEEVRKLTETITQKDSLLTARHQELEGARREVASVQASLLNVQHERSEAQARVKSLIKETAAQQGRIDQLKKDIQMKDLYLKQLGGSVPANVQNPDNNDHGSSLQELEHFRSEKTRLNAEAATLKAHYLDREHALQQKQAELATELEKLQTEQFSAKDEIQHLNHELQIARSELEKAQSSVSECPEEVPRITEEDVTKRIREACHVERLKFDRKLEENQRQREEEILEKDKVIFEREQSLAELEMKYRLLEERTLESTANGADLLSLSEQLQNEKATVSRAVAQNKELKERLLETEDRFVVLTEEKAATELAKQSAEHQVKELTKQLNLEAAGLVGNLSEVIASQPHLDAAPESSQSENNLRSQEIENMNTELKETVETLQRENSEIRLNLDQKTHELQQVRAELRRSTTHNEQMDEIMRQNAEDENQNSIHVELTQAVGRVQELATENEQMRELLNEVRQQLEEERSERATESERNKREKEEKDLELVEPEVAKDVEQQPSRELHEDLWARKELEKRFARAMMQNAELVETIDRLEHINQQLELENDTIADHVVLYQHQRKLVRERLRVKDEQLKAMEEERTRTVTRCQELQNVLMTVLNKGGVLKVYEDYFCAKRQQSFQEYTTTSRKASRRVSRSYSHSTVDELSGDEDVVIDAKLEEIPERVGVHGQGDEAINSIVNPTPLILETEENRATPDFKSVVDNPISIDPETHTDASVRRILEIISDISRPQPIPTGQLHCTQCIGDLQEL</sequence>
<reference evidence="5 6" key="2">
    <citation type="journal article" date="2011" name="PLoS Genet.">
        <title>Caenorhabditis briggsae recombinant inbred line genotypes reveal inter-strain incompatibility and the evolution of recombination.</title>
        <authorList>
            <person name="Ross J.A."/>
            <person name="Koboldt D.C."/>
            <person name="Staisch J.E."/>
            <person name="Chamberlin H.M."/>
            <person name="Gupta B.P."/>
            <person name="Miller R.D."/>
            <person name="Baird S.E."/>
            <person name="Haag E.S."/>
        </authorList>
    </citation>
    <scope>NUCLEOTIDE SEQUENCE [LARGE SCALE GENOMIC DNA]</scope>
    <source>
        <strain evidence="5 6">AF16</strain>
    </source>
</reference>
<reference evidence="5 6" key="1">
    <citation type="journal article" date="2003" name="PLoS Biol.">
        <title>The genome sequence of Caenorhabditis briggsae: a platform for comparative genomics.</title>
        <authorList>
            <person name="Stein L.D."/>
            <person name="Bao Z."/>
            <person name="Blasiar D."/>
            <person name="Blumenthal T."/>
            <person name="Brent M.R."/>
            <person name="Chen N."/>
            <person name="Chinwalla A."/>
            <person name="Clarke L."/>
            <person name="Clee C."/>
            <person name="Coghlan A."/>
            <person name="Coulson A."/>
            <person name="D'Eustachio P."/>
            <person name="Fitch D.H."/>
            <person name="Fulton L.A."/>
            <person name="Fulton R.E."/>
            <person name="Griffiths-Jones S."/>
            <person name="Harris T.W."/>
            <person name="Hillier L.W."/>
            <person name="Kamath R."/>
            <person name="Kuwabara P.E."/>
            <person name="Mardis E.R."/>
            <person name="Marra M.A."/>
            <person name="Miner T.L."/>
            <person name="Minx P."/>
            <person name="Mullikin J.C."/>
            <person name="Plumb R.W."/>
            <person name="Rogers J."/>
            <person name="Schein J.E."/>
            <person name="Sohrmann M."/>
            <person name="Spieth J."/>
            <person name="Stajich J.E."/>
            <person name="Wei C."/>
            <person name="Willey D."/>
            <person name="Wilson R.K."/>
            <person name="Durbin R."/>
            <person name="Waterston R.H."/>
        </authorList>
    </citation>
    <scope>NUCLEOTIDE SEQUENCE [LARGE SCALE GENOMIC DNA]</scope>
    <source>
        <strain evidence="5 6">AF16</strain>
    </source>
</reference>
<dbReference type="HOGENOM" id="CLU_303540_0_0_1"/>
<dbReference type="Pfam" id="PF15070">
    <property type="entry name" value="GOLGA2L5"/>
    <property type="match status" value="1"/>
</dbReference>
<dbReference type="GO" id="GO:0000137">
    <property type="term" value="C:Golgi cis cisterna"/>
    <property type="evidence" value="ECO:0000318"/>
    <property type="project" value="GO_Central"/>
</dbReference>
<feature type="coiled-coil region" evidence="2">
    <location>
        <begin position="553"/>
        <end position="594"/>
    </location>
</feature>